<dbReference type="GO" id="GO:0005737">
    <property type="term" value="C:cytoplasm"/>
    <property type="evidence" value="ECO:0007669"/>
    <property type="project" value="TreeGrafter"/>
</dbReference>
<dbReference type="eggNOG" id="COG1485">
    <property type="taxonomic scope" value="Bacteria"/>
</dbReference>
<dbReference type="GO" id="GO:0005524">
    <property type="term" value="F:ATP binding"/>
    <property type="evidence" value="ECO:0007669"/>
    <property type="project" value="UniProtKB-KW"/>
</dbReference>
<proteinExistence type="predicted"/>
<dbReference type="PANTHER" id="PTHR12169">
    <property type="entry name" value="ATPASE N2B"/>
    <property type="match status" value="1"/>
</dbReference>
<dbReference type="NCBIfam" id="NF040713">
    <property type="entry name" value="ZapE"/>
    <property type="match status" value="1"/>
</dbReference>
<keyword evidence="2" id="KW-0067">ATP-binding</keyword>
<dbReference type="OrthoDB" id="9774491at2"/>
<keyword evidence="4" id="KW-1185">Reference proteome</keyword>
<dbReference type="GO" id="GO:0016887">
    <property type="term" value="F:ATP hydrolysis activity"/>
    <property type="evidence" value="ECO:0007669"/>
    <property type="project" value="InterPro"/>
</dbReference>
<gene>
    <name evidence="3" type="ORF">DA69_11880</name>
</gene>
<keyword evidence="1" id="KW-0547">Nucleotide-binding</keyword>
<evidence type="ECO:0000313" key="4">
    <source>
        <dbReference type="Proteomes" id="UP000077603"/>
    </source>
</evidence>
<dbReference type="STRING" id="588932.DA69_11880"/>
<dbReference type="SUPFAM" id="SSF52540">
    <property type="entry name" value="P-loop containing nucleoside triphosphate hydrolases"/>
    <property type="match status" value="1"/>
</dbReference>
<dbReference type="EMBL" id="CP015614">
    <property type="protein sequence ID" value="ANF55996.1"/>
    <property type="molecule type" value="Genomic_DNA"/>
</dbReference>
<sequence length="370" mass="41485">MTSRIRNAYDIRVEEGVITPEPAQAALIGALERLETDLSKKGLFGAQPAVRGIYIWGPPGRGKSMLMDLFYSSTPEQKKVRAHFHAFMARIHDLVKQWRDGTARSRKEVFGTSRGDDPIPPIAALIASEARLLCFDELQVTDIADAMILGRLFEALFEKKVVLAVTSNRAPEDLYKNGINRQLFLPFIDILRQRCDVVETAGARDFRLDRMSGAKVWFSPLDAEARQGFETLWSDLKGGETEEPIALPVLGREVKLERTVGAMARATFDELCGRPLGPQDYLAVARRFHTLFLADVPLLSPANHHEARRLVTLVDALYEAKTRLVVLAQAAPEALYVEGVGAFEFERTVSRFNEMQSEDWLEQREEAEAA</sequence>
<dbReference type="InterPro" id="IPR027417">
    <property type="entry name" value="P-loop_NTPase"/>
</dbReference>
<dbReference type="InterPro" id="IPR005654">
    <property type="entry name" value="ATPase_AFG1-like"/>
</dbReference>
<protein>
    <submittedName>
        <fullName evidence="3">ATPase</fullName>
    </submittedName>
</protein>
<evidence type="ECO:0000313" key="3">
    <source>
        <dbReference type="EMBL" id="ANF55996.1"/>
    </source>
</evidence>
<accession>A0A172YA25</accession>
<dbReference type="Proteomes" id="UP000077603">
    <property type="component" value="Chromosome"/>
</dbReference>
<evidence type="ECO:0000256" key="1">
    <source>
        <dbReference type="ARBA" id="ARBA00022741"/>
    </source>
</evidence>
<name>A0A172YA25_9CAUL</name>
<dbReference type="Pfam" id="PF03969">
    <property type="entry name" value="AFG1_ATPase"/>
    <property type="match status" value="1"/>
</dbReference>
<organism evidence="3 4">
    <name type="scientific">Brevundimonas naejangsanensis</name>
    <dbReference type="NCBI Taxonomy" id="588932"/>
    <lineage>
        <taxon>Bacteria</taxon>
        <taxon>Pseudomonadati</taxon>
        <taxon>Pseudomonadota</taxon>
        <taxon>Alphaproteobacteria</taxon>
        <taxon>Caulobacterales</taxon>
        <taxon>Caulobacteraceae</taxon>
        <taxon>Brevundimonas</taxon>
    </lineage>
</organism>
<dbReference type="Gene3D" id="3.40.50.300">
    <property type="entry name" value="P-loop containing nucleotide triphosphate hydrolases"/>
    <property type="match status" value="1"/>
</dbReference>
<dbReference type="KEGG" id="bne:DA69_11880"/>
<evidence type="ECO:0000256" key="2">
    <source>
        <dbReference type="ARBA" id="ARBA00022840"/>
    </source>
</evidence>
<dbReference type="PANTHER" id="PTHR12169:SF6">
    <property type="entry name" value="AFG1-LIKE ATPASE"/>
    <property type="match status" value="1"/>
</dbReference>
<reference evidence="3 4" key="1">
    <citation type="journal article" date="2014" name="Genome Announc.">
        <title>Genome Sequence of a Promising Hydrogen-Producing Facultative Anaerobic Bacterium, Brevundimonas naejangsanensis Strain B1.</title>
        <authorList>
            <person name="Su H."/>
            <person name="Zhang T."/>
            <person name="Bao M."/>
            <person name="Jiang Y."/>
            <person name="Wang Y."/>
            <person name="Tan T."/>
        </authorList>
    </citation>
    <scope>NUCLEOTIDE SEQUENCE [LARGE SCALE GENOMIC DNA]</scope>
    <source>
        <strain evidence="3 4">B1</strain>
    </source>
</reference>
<dbReference type="RefSeq" id="WP_025976504.1">
    <property type="nucleotide sequence ID" value="NZ_CP015614.1"/>
</dbReference>
<dbReference type="AlphaFoldDB" id="A0A172YA25"/>